<gene>
    <name evidence="2" type="ORF">ACLFYP115_02691</name>
</gene>
<dbReference type="GeneID" id="69469842"/>
<proteinExistence type="predicted"/>
<feature type="region of interest" description="Disordered" evidence="1">
    <location>
        <begin position="88"/>
        <end position="139"/>
    </location>
</feature>
<dbReference type="AlphaFoldDB" id="A0A6N2VNV4"/>
<name>A0A6N2VNV4_9FIRM</name>
<protein>
    <submittedName>
        <fullName evidence="2">Uncharacterized protein</fullName>
    </submittedName>
</protein>
<dbReference type="RefSeq" id="WP_006568687.1">
    <property type="nucleotide sequence ID" value="NZ_BAABRZ010000002.1"/>
</dbReference>
<evidence type="ECO:0000256" key="1">
    <source>
        <dbReference type="SAM" id="MobiDB-lite"/>
    </source>
</evidence>
<evidence type="ECO:0000313" key="2">
    <source>
        <dbReference type="EMBL" id="VYT32205.1"/>
    </source>
</evidence>
<dbReference type="EMBL" id="CACRSQ010000007">
    <property type="protein sequence ID" value="VYT32205.1"/>
    <property type="molecule type" value="Genomic_DNA"/>
</dbReference>
<sequence length="170" mass="18806">MEVIYKKKDNSTQGNPDFIEIKTSREGKGSITAGGDVEKGGSYQVVWKPAKGYEVQKVIVDGVERKDLKNAGKIDFKNVSGNHTVEVVYQKEQKNSGNTADDPSKSKKKKKKDDNSGKFHAGSSETRSNRVLRKGVAETGDEDKGEMELIFLIVSAAAVYMVLKKKREIH</sequence>
<organism evidence="2">
    <name type="scientific">Anaerostipes caccae</name>
    <dbReference type="NCBI Taxonomy" id="105841"/>
    <lineage>
        <taxon>Bacteria</taxon>
        <taxon>Bacillati</taxon>
        <taxon>Bacillota</taxon>
        <taxon>Clostridia</taxon>
        <taxon>Lachnospirales</taxon>
        <taxon>Lachnospiraceae</taxon>
        <taxon>Anaerostipes</taxon>
    </lineage>
</organism>
<accession>A0A6N2VNV4</accession>
<reference evidence="2" key="1">
    <citation type="submission" date="2019-11" db="EMBL/GenBank/DDBJ databases">
        <authorList>
            <person name="Feng L."/>
        </authorList>
    </citation>
    <scope>NUCLEOTIDE SEQUENCE</scope>
    <source>
        <strain evidence="2">AcaccaeLFYP115</strain>
    </source>
</reference>